<dbReference type="Gene3D" id="3.30.420.10">
    <property type="entry name" value="Ribonuclease H-like superfamily/Ribonuclease H"/>
    <property type="match status" value="1"/>
</dbReference>
<dbReference type="PANTHER" id="PTHR35004">
    <property type="entry name" value="TRANSPOSASE RV3428C-RELATED"/>
    <property type="match status" value="1"/>
</dbReference>
<dbReference type="EMBL" id="PPUT01000052">
    <property type="protein sequence ID" value="RDC41193.1"/>
    <property type="molecule type" value="Genomic_DNA"/>
</dbReference>
<name>A0A369NYE4_9ACTN</name>
<gene>
    <name evidence="2" type="ORF">C1850_11385</name>
</gene>
<dbReference type="InterPro" id="IPR054353">
    <property type="entry name" value="IstA-like_C"/>
</dbReference>
<evidence type="ECO:0000313" key="2">
    <source>
        <dbReference type="EMBL" id="RDC41193.1"/>
    </source>
</evidence>
<protein>
    <submittedName>
        <fullName evidence="2">Transposase</fullName>
    </submittedName>
</protein>
<dbReference type="SUPFAM" id="SSF53098">
    <property type="entry name" value="Ribonuclease H-like"/>
    <property type="match status" value="1"/>
</dbReference>
<dbReference type="Proteomes" id="UP000253805">
    <property type="component" value="Unassembled WGS sequence"/>
</dbReference>
<dbReference type="Pfam" id="PF22483">
    <property type="entry name" value="Mu-transpos_C_2"/>
    <property type="match status" value="1"/>
</dbReference>
<sequence length="518" mass="58430">MVKYREILRLIAMGVSQESVAFSCGCAQSTVSDVIRAARARGLSWPLPEEMDDAAIRSVIYPKRSRKATDKAAIDFEHVARELGRRGMTLSLLWNEYCDSAVSRGEEPYMYSAFCREYRKWAQAHDIRMRIDHRPAETIQVDWVGDTAEVVDPDTGELLRVYVFAGCLPYSNYLFAEGFYRTDEQAWIDAHAHMFSFFGGATPVLVPDNCKTAVSKNTKEALIVNEQYRRMSEHYGCAVVPARVRRPRDKASVEMGVGLIERQAMLALRGRRFMSLGEFNSALADQVAAINSRPFQRREGSRESVFLAQEKPLLIPLPATPYEMTARKEVTVNFNYHVCFDGCWYSVPFEFVKRTVAVVATARTVSVMADGTRIAMHERAHRKGEYRTNPDHMPDAHRDYAEWDGARFRSWAESIGEATARAIGAILSSRRIEQQSYRSCRAVLALEKTYGGELLEEACQKALLRTQRPSYKTIKGVIAALAREVGRTDEAAGAYLRGQDYYRKIESAGADNGEKGGR</sequence>
<comment type="similarity">
    <text evidence="1">Belongs to the transposase IS21/IS408/IS1162 family.</text>
</comment>
<proteinExistence type="inferred from homology"/>
<dbReference type="AlphaFoldDB" id="A0A369NYE4"/>
<dbReference type="GO" id="GO:0015074">
    <property type="term" value="P:DNA integration"/>
    <property type="evidence" value="ECO:0007669"/>
    <property type="project" value="InterPro"/>
</dbReference>
<reference evidence="2 3" key="1">
    <citation type="journal article" date="2018" name="Elife">
        <title>Discovery and characterization of a prevalent human gut bacterial enzyme sufficient for the inactivation of a family of plant toxins.</title>
        <authorList>
            <person name="Koppel N."/>
            <person name="Bisanz J.E."/>
            <person name="Pandelia M.E."/>
            <person name="Turnbaugh P.J."/>
            <person name="Balskus E.P."/>
        </authorList>
    </citation>
    <scope>NUCLEOTIDE SEQUENCE [LARGE SCALE GENOMIC DNA]</scope>
    <source>
        <strain evidence="2 3">OB21 GAM 11</strain>
    </source>
</reference>
<dbReference type="PANTHER" id="PTHR35004:SF8">
    <property type="entry name" value="TRANSPOSASE RV3428C-RELATED"/>
    <property type="match status" value="1"/>
</dbReference>
<dbReference type="PROSITE" id="PS50994">
    <property type="entry name" value="INTEGRASE"/>
    <property type="match status" value="1"/>
</dbReference>
<dbReference type="InterPro" id="IPR012337">
    <property type="entry name" value="RNaseH-like_sf"/>
</dbReference>
<dbReference type="GO" id="GO:0003676">
    <property type="term" value="F:nucleic acid binding"/>
    <property type="evidence" value="ECO:0007669"/>
    <property type="project" value="InterPro"/>
</dbReference>
<dbReference type="InterPro" id="IPR001584">
    <property type="entry name" value="Integrase_cat-core"/>
</dbReference>
<dbReference type="InterPro" id="IPR036397">
    <property type="entry name" value="RNaseH_sf"/>
</dbReference>
<evidence type="ECO:0000256" key="1">
    <source>
        <dbReference type="ARBA" id="ARBA00009277"/>
    </source>
</evidence>
<dbReference type="NCBIfam" id="NF033546">
    <property type="entry name" value="transpos_IS21"/>
    <property type="match status" value="1"/>
</dbReference>
<comment type="caution">
    <text evidence="2">The sequence shown here is derived from an EMBL/GenBank/DDBJ whole genome shotgun (WGS) entry which is preliminary data.</text>
</comment>
<dbReference type="RefSeq" id="WP_114540617.1">
    <property type="nucleotide sequence ID" value="NZ_DBGDPA010000075.1"/>
</dbReference>
<accession>A0A369NYE4</accession>
<evidence type="ECO:0000313" key="3">
    <source>
        <dbReference type="Proteomes" id="UP000253805"/>
    </source>
</evidence>
<organism evidence="2 3">
    <name type="scientific">Adlercreutzia equolifaciens subsp. celatus</name>
    <dbReference type="NCBI Taxonomy" id="394340"/>
    <lineage>
        <taxon>Bacteria</taxon>
        <taxon>Bacillati</taxon>
        <taxon>Actinomycetota</taxon>
        <taxon>Coriobacteriia</taxon>
        <taxon>Eggerthellales</taxon>
        <taxon>Eggerthellaceae</taxon>
        <taxon>Adlercreutzia</taxon>
    </lineage>
</organism>